<proteinExistence type="predicted"/>
<dbReference type="InterPro" id="IPR059020">
    <property type="entry name" value="CapW_CTD"/>
</dbReference>
<evidence type="ECO:0000313" key="4">
    <source>
        <dbReference type="EMBL" id="MDP9896770.1"/>
    </source>
</evidence>
<dbReference type="EMBL" id="JAUSRD010000021">
    <property type="protein sequence ID" value="MDP9896770.1"/>
    <property type="molecule type" value="Genomic_DNA"/>
</dbReference>
<evidence type="ECO:0008006" key="6">
    <source>
        <dbReference type="Google" id="ProtNLM"/>
    </source>
</evidence>
<dbReference type="AlphaFoldDB" id="A0AAW8D2H8"/>
<evidence type="ECO:0000313" key="5">
    <source>
        <dbReference type="Proteomes" id="UP001242045"/>
    </source>
</evidence>
<gene>
    <name evidence="4" type="ORF">J2W31_005911</name>
</gene>
<feature type="domain" description="DNA-binding transcriptional repressor CapW winged helix-turn-helix" evidence="3">
    <location>
        <begin position="20"/>
        <end position="88"/>
    </location>
</feature>
<organism evidence="4 5">
    <name type="scientific">Variovorax boronicumulans</name>
    <dbReference type="NCBI Taxonomy" id="436515"/>
    <lineage>
        <taxon>Bacteria</taxon>
        <taxon>Pseudomonadati</taxon>
        <taxon>Pseudomonadota</taxon>
        <taxon>Betaproteobacteria</taxon>
        <taxon>Burkholderiales</taxon>
        <taxon>Comamonadaceae</taxon>
        <taxon>Variovorax</taxon>
    </lineage>
</organism>
<dbReference type="InterPro" id="IPR026881">
    <property type="entry name" value="WYL_dom"/>
</dbReference>
<feature type="domain" description="WYL" evidence="1">
    <location>
        <begin position="129"/>
        <end position="196"/>
    </location>
</feature>
<dbReference type="Proteomes" id="UP001242045">
    <property type="component" value="Unassembled WGS sequence"/>
</dbReference>
<dbReference type="Pfam" id="PF26109">
    <property type="entry name" value="WHD_BrxR"/>
    <property type="match status" value="1"/>
</dbReference>
<dbReference type="InterPro" id="IPR059019">
    <property type="entry name" value="WHD_CapW"/>
</dbReference>
<evidence type="ECO:0000259" key="1">
    <source>
        <dbReference type="Pfam" id="PF13280"/>
    </source>
</evidence>
<dbReference type="PROSITE" id="PS52050">
    <property type="entry name" value="WYL"/>
    <property type="match status" value="1"/>
</dbReference>
<dbReference type="InterPro" id="IPR016634">
    <property type="entry name" value="CapW-like"/>
</dbReference>
<reference evidence="4" key="1">
    <citation type="submission" date="2023-07" db="EMBL/GenBank/DDBJ databases">
        <title>Sorghum-associated microbial communities from plants grown in Nebraska, USA.</title>
        <authorList>
            <person name="Schachtman D."/>
        </authorList>
    </citation>
    <scope>NUCLEOTIDE SEQUENCE</scope>
    <source>
        <strain evidence="4">DS3754</strain>
    </source>
</reference>
<name>A0AAW8D2H8_9BURK</name>
<feature type="domain" description="DNA-binding transcriptional repressor CapW C-terminal dimerisation" evidence="2">
    <location>
        <begin position="218"/>
        <end position="283"/>
    </location>
</feature>
<evidence type="ECO:0000259" key="3">
    <source>
        <dbReference type="Pfam" id="PF26109"/>
    </source>
</evidence>
<sequence length="311" mass="35658">MPYLDQEARRREVDEIPRTQRERLAFIDFQLYFLGELRRQDLIDRFESGSAGATRDIAQYKEIASDNLELDKAAKLYRPTKAFEPLFDHAPQRVLTALSQGFGQGLDAQSQPTVRCEYPTALNLPAAAVIAPITRAIRLGKAVRLHYTSVASGRTSKELVPLALVDIGLMWQVRAFDRKHRQFRDYVLTRMQDPEVLDDRPVLKEETVEQDVLWNRVIELELVAHPNHPRPEIVKMDYPMVDGVLKVRVRAAHSGYMLRRWCVDCSPDHRLAARDFPLWLKEPLDLYGSEAELAPGYVDPRVGTGKKIRAM</sequence>
<dbReference type="PIRSF" id="PIRSF015558">
    <property type="entry name" value="Txn_reg_DeoR_prd"/>
    <property type="match status" value="1"/>
</dbReference>
<dbReference type="Pfam" id="PF13280">
    <property type="entry name" value="WYL"/>
    <property type="match status" value="1"/>
</dbReference>
<evidence type="ECO:0000259" key="2">
    <source>
        <dbReference type="Pfam" id="PF26107"/>
    </source>
</evidence>
<dbReference type="RefSeq" id="WP_307686961.1">
    <property type="nucleotide sequence ID" value="NZ_JAUSRD010000021.1"/>
</dbReference>
<comment type="caution">
    <text evidence="4">The sequence shown here is derived from an EMBL/GenBank/DDBJ whole genome shotgun (WGS) entry which is preliminary data.</text>
</comment>
<protein>
    <recommendedName>
        <fullName evidence="6">WYL domain-containing protein</fullName>
    </recommendedName>
</protein>
<dbReference type="Pfam" id="PF26107">
    <property type="entry name" value="BrxR_CTD"/>
    <property type="match status" value="1"/>
</dbReference>
<accession>A0AAW8D2H8</accession>